<dbReference type="InterPro" id="IPR013087">
    <property type="entry name" value="Znf_C2H2_type"/>
</dbReference>
<dbReference type="Proteomes" id="UP001552299">
    <property type="component" value="Unassembled WGS sequence"/>
</dbReference>
<proteinExistence type="inferred from homology"/>
<comment type="subcellular location">
    <subcellularLocation>
        <location evidence="1">Nucleus</location>
    </subcellularLocation>
</comment>
<reference evidence="12 13" key="1">
    <citation type="journal article" date="2024" name="Plant Biotechnol. J.">
        <title>Dendrobium thyrsiflorum genome and its molecular insights into genes involved in important horticultural traits.</title>
        <authorList>
            <person name="Chen B."/>
            <person name="Wang J.Y."/>
            <person name="Zheng P.J."/>
            <person name="Li K.L."/>
            <person name="Liang Y.M."/>
            <person name="Chen X.F."/>
            <person name="Zhang C."/>
            <person name="Zhao X."/>
            <person name="He X."/>
            <person name="Zhang G.Q."/>
            <person name="Liu Z.J."/>
            <person name="Xu Q."/>
        </authorList>
    </citation>
    <scope>NUCLEOTIDE SEQUENCE [LARGE SCALE GENOMIC DNA]</scope>
    <source>
        <strain evidence="12">GZMU011</strain>
    </source>
</reference>
<evidence type="ECO:0000259" key="11">
    <source>
        <dbReference type="PROSITE" id="PS50157"/>
    </source>
</evidence>
<accession>A0ABD0VCU1</accession>
<comment type="caution">
    <text evidence="12">The sequence shown here is derived from an EMBL/GenBank/DDBJ whole genome shotgun (WGS) entry which is preliminary data.</text>
</comment>
<evidence type="ECO:0000256" key="7">
    <source>
        <dbReference type="ARBA" id="ARBA00023163"/>
    </source>
</evidence>
<name>A0ABD0VCU1_DENTH</name>
<dbReference type="EMBL" id="JANQDX010000006">
    <property type="protein sequence ID" value="KAL0922884.1"/>
    <property type="molecule type" value="Genomic_DNA"/>
</dbReference>
<evidence type="ECO:0000256" key="2">
    <source>
        <dbReference type="ARBA" id="ARBA00022723"/>
    </source>
</evidence>
<dbReference type="Pfam" id="PF23115">
    <property type="entry name" value="zf-C2H2_STOP2_3rd"/>
    <property type="match status" value="1"/>
</dbReference>
<dbReference type="AlphaFoldDB" id="A0ABD0VCU1"/>
<keyword evidence="13" id="KW-1185">Reference proteome</keyword>
<evidence type="ECO:0000313" key="13">
    <source>
        <dbReference type="Proteomes" id="UP001552299"/>
    </source>
</evidence>
<dbReference type="FunFam" id="3.30.160.60:FF:000523">
    <property type="entry name" value="Zinc finger protein WIP2"/>
    <property type="match status" value="1"/>
</dbReference>
<evidence type="ECO:0000256" key="10">
    <source>
        <dbReference type="PROSITE-ProRule" id="PRU00042"/>
    </source>
</evidence>
<dbReference type="InterPro" id="IPR043584">
    <property type="entry name" value="WIP1/2/3/4/5/6"/>
</dbReference>
<keyword evidence="5" id="KW-0862">Zinc</keyword>
<dbReference type="GO" id="GO:0005634">
    <property type="term" value="C:nucleus"/>
    <property type="evidence" value="ECO:0007669"/>
    <property type="project" value="UniProtKB-SubCell"/>
</dbReference>
<protein>
    <recommendedName>
        <fullName evidence="11">C2H2-type domain-containing protein</fullName>
    </recommendedName>
</protein>
<sequence length="316" mass="36437">MQALAWRVFPSRFTSPLKPDTCSAPSTSFKKVMGLGKYSMEEEALSLNIIHPSPFFQWLKPLPSNPENMECLPLLSRLDEAKKSIKEEKEIGMEREEILPAMALSIGLPCFERDFDEEEKGDQEYKKNEEENEFLEQGGNSLVSESSRFWIPTPAQILVGAVQFSCSVCHKSFNRYNNMQMHMWGHGSEYRKGPESLKGTQPLTMLKLPCYCCVHGCKNNISHPRSKPLKDFRTLQTHYKRKHGVKPFMCRKCRKSFAVRGDWRTHEKNCGKLWFCSCGSDFKHKRSLNDHIRSFGNDHVHYIPCRNSINGKNLHG</sequence>
<feature type="domain" description="C2H2-type" evidence="11">
    <location>
        <begin position="164"/>
        <end position="191"/>
    </location>
</feature>
<dbReference type="SMART" id="SM00355">
    <property type="entry name" value="ZnF_C2H2"/>
    <property type="match status" value="2"/>
</dbReference>
<dbReference type="InterPro" id="IPR055187">
    <property type="entry name" value="C2CH-3rd_BIRD-IDD"/>
</dbReference>
<keyword evidence="2" id="KW-0479">Metal-binding</keyword>
<evidence type="ECO:0000256" key="1">
    <source>
        <dbReference type="ARBA" id="ARBA00004123"/>
    </source>
</evidence>
<evidence type="ECO:0000256" key="6">
    <source>
        <dbReference type="ARBA" id="ARBA00023015"/>
    </source>
</evidence>
<dbReference type="SUPFAM" id="SSF57667">
    <property type="entry name" value="beta-beta-alpha zinc fingers"/>
    <property type="match status" value="2"/>
</dbReference>
<dbReference type="InterPro" id="IPR036236">
    <property type="entry name" value="Znf_C2H2_sf"/>
</dbReference>
<evidence type="ECO:0000256" key="9">
    <source>
        <dbReference type="ARBA" id="ARBA00023452"/>
    </source>
</evidence>
<dbReference type="PANTHER" id="PTHR45878">
    <property type="entry name" value="ZINC FINGER PROTEIN WIP2"/>
    <property type="match status" value="1"/>
</dbReference>
<dbReference type="Pfam" id="PF22995">
    <property type="entry name" value="C2CH-3rd_BIRD-IDD"/>
    <property type="match status" value="1"/>
</dbReference>
<keyword evidence="7" id="KW-0804">Transcription</keyword>
<dbReference type="InterPro" id="IPR059161">
    <property type="entry name" value="Znf-C2H2_STOP1/2_3rd"/>
</dbReference>
<dbReference type="Gene3D" id="3.30.160.60">
    <property type="entry name" value="Classic Zinc Finger"/>
    <property type="match status" value="2"/>
</dbReference>
<dbReference type="GO" id="GO:0008270">
    <property type="term" value="F:zinc ion binding"/>
    <property type="evidence" value="ECO:0007669"/>
    <property type="project" value="UniProtKB-KW"/>
</dbReference>
<dbReference type="PROSITE" id="PS00028">
    <property type="entry name" value="ZINC_FINGER_C2H2_1"/>
    <property type="match status" value="1"/>
</dbReference>
<comment type="similarity">
    <text evidence="9">Belongs to the WIP C2H2-type zinc-finger protein family.</text>
</comment>
<evidence type="ECO:0000256" key="5">
    <source>
        <dbReference type="ARBA" id="ARBA00022833"/>
    </source>
</evidence>
<keyword evidence="4 10" id="KW-0863">Zinc-finger</keyword>
<organism evidence="12 13">
    <name type="scientific">Dendrobium thyrsiflorum</name>
    <name type="common">Pinecone-like raceme dendrobium</name>
    <name type="synonym">Orchid</name>
    <dbReference type="NCBI Taxonomy" id="117978"/>
    <lineage>
        <taxon>Eukaryota</taxon>
        <taxon>Viridiplantae</taxon>
        <taxon>Streptophyta</taxon>
        <taxon>Embryophyta</taxon>
        <taxon>Tracheophyta</taxon>
        <taxon>Spermatophyta</taxon>
        <taxon>Magnoliopsida</taxon>
        <taxon>Liliopsida</taxon>
        <taxon>Asparagales</taxon>
        <taxon>Orchidaceae</taxon>
        <taxon>Epidendroideae</taxon>
        <taxon>Malaxideae</taxon>
        <taxon>Dendrobiinae</taxon>
        <taxon>Dendrobium</taxon>
    </lineage>
</organism>
<keyword evidence="3" id="KW-0677">Repeat</keyword>
<keyword evidence="6" id="KW-0805">Transcription regulation</keyword>
<evidence type="ECO:0000256" key="3">
    <source>
        <dbReference type="ARBA" id="ARBA00022737"/>
    </source>
</evidence>
<dbReference type="PANTHER" id="PTHR45878:SF1">
    <property type="entry name" value="ZINC FINGER PROTEIN WIP2"/>
    <property type="match status" value="1"/>
</dbReference>
<evidence type="ECO:0000256" key="4">
    <source>
        <dbReference type="ARBA" id="ARBA00022771"/>
    </source>
</evidence>
<dbReference type="PROSITE" id="PS50157">
    <property type="entry name" value="ZINC_FINGER_C2H2_2"/>
    <property type="match status" value="1"/>
</dbReference>
<evidence type="ECO:0000256" key="8">
    <source>
        <dbReference type="ARBA" id="ARBA00023242"/>
    </source>
</evidence>
<gene>
    <name evidence="12" type="ORF">M5K25_006913</name>
</gene>
<keyword evidence="8" id="KW-0539">Nucleus</keyword>
<evidence type="ECO:0000313" key="12">
    <source>
        <dbReference type="EMBL" id="KAL0922884.1"/>
    </source>
</evidence>